<accession>A0A9W8B3F1</accession>
<keyword evidence="10" id="KW-0249">Electron transport</keyword>
<dbReference type="SUPFAM" id="SSF51905">
    <property type="entry name" value="FAD/NAD(P)-binding domain"/>
    <property type="match status" value="1"/>
</dbReference>
<dbReference type="EC" id="1.5.5.1" evidence="4"/>
<keyword evidence="14" id="KW-0830">Ubiquinone</keyword>
<keyword evidence="20" id="KW-1185">Reference proteome</keyword>
<dbReference type="Pfam" id="PF05187">
    <property type="entry name" value="Fer4_ETF_QO"/>
    <property type="match status" value="1"/>
</dbReference>
<dbReference type="GO" id="GO:0004174">
    <property type="term" value="F:electron-transferring-flavoprotein dehydrogenase activity"/>
    <property type="evidence" value="ECO:0007669"/>
    <property type="project" value="UniProtKB-EC"/>
</dbReference>
<evidence type="ECO:0000256" key="6">
    <source>
        <dbReference type="ARBA" id="ARBA00022485"/>
    </source>
</evidence>
<keyword evidence="7" id="KW-0285">Flavoprotein</keyword>
<evidence type="ECO:0000256" key="2">
    <source>
        <dbReference type="ARBA" id="ARBA00001974"/>
    </source>
</evidence>
<comment type="cofactor">
    <cofactor evidence="1">
        <name>[4Fe-4S] cluster</name>
        <dbReference type="ChEBI" id="CHEBI:49883"/>
    </cofactor>
</comment>
<sequence>MYNLTRSMRILASRSSSSGRLVRGQFVPLRSAAGGQNKSRRHAAGAGLGQTRPSQQSLDLHGIGGGVQWSSTWALANVNTLHMQLDTQTAPTKLPQRLRDMGQRYALSQTSPLALSESLVTRCISTTSSTCLEGKLEECEEPATEDPRIAERFVEDTDTVVVGAGPAGLAAAIRIKQLAQERDQDIRVIVVEKAGELGAHTLSGAVIEITALDELLPNWKELGAPLNQPALKDEMKYFTANGAIPLPHPPQMSNKGNYIASLNNFVKWLGEQAEAMGVEIFPGFAASEVIYDDAGTVKGIATNDVGLDKQGQPKDNFERGMEIHAKVTLFAEGCHGSLTKTLIRRFDLRKDAQPQTYGIGLKEVWEVDPDKHQAGLVTHSVGYPLNYQTYGGGFMYHMENNLVSLGLVVGLDYTNPYLSPYKEFQRFKLHPTIRKVLEGGRCISYGARALNEGGYQSIPKLTFPGGALIGCTAGFLNLPKIKGTHTAMKSGMVAAEAAVTRILEERETPTDKPLDISLYETMIKDSWVYKELYEVRNVRPSFHTPLGLWGFMAWSGLDTLILKGKEPWTWKHPGPDHAMLKPAKECQPIEYPKPDGKITFDILESVSRTGTNHAEDQPCHLRLKDPTVEVKRNLPVFDGPEARFCPAGVYEYVDDEAQPGQKRFQINSQNCIHCKTCDIKDPSQNIDWVVPEGGDGPQYSLT</sequence>
<proteinExistence type="predicted"/>
<dbReference type="PANTHER" id="PTHR10617:SF107">
    <property type="entry name" value="ELECTRON TRANSFER FLAVOPROTEIN-UBIQUINONE OXIDOREDUCTASE, MITOCHONDRIAL"/>
    <property type="match status" value="1"/>
</dbReference>
<keyword evidence="5" id="KW-0813">Transport</keyword>
<organism evidence="19 20">
    <name type="scientific">Dimargaris verticillata</name>
    <dbReference type="NCBI Taxonomy" id="2761393"/>
    <lineage>
        <taxon>Eukaryota</taxon>
        <taxon>Fungi</taxon>
        <taxon>Fungi incertae sedis</taxon>
        <taxon>Zoopagomycota</taxon>
        <taxon>Kickxellomycotina</taxon>
        <taxon>Dimargaritomycetes</taxon>
        <taxon>Dimargaritales</taxon>
        <taxon>Dimargaritaceae</taxon>
        <taxon>Dimargaris</taxon>
    </lineage>
</organism>
<evidence type="ECO:0000256" key="16">
    <source>
        <dbReference type="ARBA" id="ARBA00052682"/>
    </source>
</evidence>
<dbReference type="GO" id="GO:0046872">
    <property type="term" value="F:metal ion binding"/>
    <property type="evidence" value="ECO:0007669"/>
    <property type="project" value="UniProtKB-KW"/>
</dbReference>
<dbReference type="GO" id="GO:0051539">
    <property type="term" value="F:4 iron, 4 sulfur cluster binding"/>
    <property type="evidence" value="ECO:0007669"/>
    <property type="project" value="UniProtKB-KW"/>
</dbReference>
<feature type="domain" description="4Fe-4S ferredoxin-type" evidence="18">
    <location>
        <begin position="662"/>
        <end position="691"/>
    </location>
</feature>
<dbReference type="SUPFAM" id="SSF54862">
    <property type="entry name" value="4Fe-4S ferredoxins"/>
    <property type="match status" value="1"/>
</dbReference>
<evidence type="ECO:0000313" key="20">
    <source>
        <dbReference type="Proteomes" id="UP001151582"/>
    </source>
</evidence>
<comment type="caution">
    <text evidence="19">The sequence shown here is derived from an EMBL/GenBank/DDBJ whole genome shotgun (WGS) entry which is preliminary data.</text>
</comment>
<evidence type="ECO:0000259" key="18">
    <source>
        <dbReference type="PROSITE" id="PS51379"/>
    </source>
</evidence>
<comment type="function">
    <text evidence="3">Accepts electrons from ETF and reduces ubiquinone.</text>
</comment>
<keyword evidence="9" id="KW-0274">FAD</keyword>
<dbReference type="Gene3D" id="3.50.50.60">
    <property type="entry name" value="FAD/NAD(P)-binding domain"/>
    <property type="match status" value="1"/>
</dbReference>
<dbReference type="AlphaFoldDB" id="A0A9W8B3F1"/>
<keyword evidence="8" id="KW-0479">Metal-binding</keyword>
<comment type="cofactor">
    <cofactor evidence="2">
        <name>FAD</name>
        <dbReference type="ChEBI" id="CHEBI:57692"/>
    </cofactor>
</comment>
<dbReference type="Pfam" id="PF13450">
    <property type="entry name" value="NAD_binding_8"/>
    <property type="match status" value="1"/>
</dbReference>
<evidence type="ECO:0000256" key="5">
    <source>
        <dbReference type="ARBA" id="ARBA00022448"/>
    </source>
</evidence>
<dbReference type="Pfam" id="PF21162">
    <property type="entry name" value="ETFQO_UQ-bd"/>
    <property type="match status" value="1"/>
</dbReference>
<dbReference type="GO" id="GO:0005743">
    <property type="term" value="C:mitochondrial inner membrane"/>
    <property type="evidence" value="ECO:0007669"/>
    <property type="project" value="TreeGrafter"/>
</dbReference>
<gene>
    <name evidence="19" type="ORF">H4R34_004019</name>
</gene>
<dbReference type="SUPFAM" id="SSF54373">
    <property type="entry name" value="FAD-linked reductases, C-terminal domain"/>
    <property type="match status" value="1"/>
</dbReference>
<dbReference type="Gene3D" id="3.30.70.20">
    <property type="match status" value="1"/>
</dbReference>
<comment type="catalytic activity">
    <reaction evidence="16">
        <text>a ubiquinone + reduced [electron-transfer flavoprotein] = a ubiquinol + oxidized [electron-transfer flavoprotein] + H(+)</text>
        <dbReference type="Rhea" id="RHEA:24052"/>
        <dbReference type="Rhea" id="RHEA-COMP:9565"/>
        <dbReference type="Rhea" id="RHEA-COMP:9566"/>
        <dbReference type="Rhea" id="RHEA-COMP:10685"/>
        <dbReference type="Rhea" id="RHEA-COMP:10686"/>
        <dbReference type="ChEBI" id="CHEBI:15378"/>
        <dbReference type="ChEBI" id="CHEBI:16389"/>
        <dbReference type="ChEBI" id="CHEBI:17976"/>
        <dbReference type="ChEBI" id="CHEBI:57692"/>
        <dbReference type="ChEBI" id="CHEBI:58307"/>
        <dbReference type="EC" id="1.5.5.1"/>
    </reaction>
</comment>
<dbReference type="EMBL" id="JANBQB010000441">
    <property type="protein sequence ID" value="KAJ1976334.1"/>
    <property type="molecule type" value="Genomic_DNA"/>
</dbReference>
<dbReference type="InterPro" id="IPR017896">
    <property type="entry name" value="4Fe4S_Fe-S-bd"/>
</dbReference>
<evidence type="ECO:0000256" key="10">
    <source>
        <dbReference type="ARBA" id="ARBA00022982"/>
    </source>
</evidence>
<dbReference type="Gene3D" id="3.30.9.90">
    <property type="match status" value="1"/>
</dbReference>
<evidence type="ECO:0000256" key="15">
    <source>
        <dbReference type="ARBA" id="ARBA00032754"/>
    </source>
</evidence>
<name>A0A9W8B3F1_9FUNG</name>
<evidence type="ECO:0000256" key="8">
    <source>
        <dbReference type="ARBA" id="ARBA00022723"/>
    </source>
</evidence>
<keyword evidence="12" id="KW-0408">Iron</keyword>
<keyword evidence="11" id="KW-0560">Oxidoreductase</keyword>
<evidence type="ECO:0000256" key="4">
    <source>
        <dbReference type="ARBA" id="ARBA00012696"/>
    </source>
</evidence>
<dbReference type="Proteomes" id="UP001151582">
    <property type="component" value="Unassembled WGS sequence"/>
</dbReference>
<protein>
    <recommendedName>
        <fullName evidence="4">electron-transferring-flavoprotein dehydrogenase</fullName>
        <ecNumber evidence="4">1.5.5.1</ecNumber>
    </recommendedName>
    <alternativeName>
        <fullName evidence="15">Electron-transferring-flavoprotein dehydrogenase</fullName>
    </alternativeName>
</protein>
<keyword evidence="6" id="KW-0004">4Fe-4S</keyword>
<feature type="region of interest" description="Disordered" evidence="17">
    <location>
        <begin position="28"/>
        <end position="56"/>
    </location>
</feature>
<evidence type="ECO:0000313" key="19">
    <source>
        <dbReference type="EMBL" id="KAJ1976334.1"/>
    </source>
</evidence>
<evidence type="ECO:0000256" key="9">
    <source>
        <dbReference type="ARBA" id="ARBA00022827"/>
    </source>
</evidence>
<dbReference type="InterPro" id="IPR040156">
    <property type="entry name" value="ETF-QO"/>
</dbReference>
<dbReference type="PANTHER" id="PTHR10617">
    <property type="entry name" value="ELECTRON TRANSFER FLAVOPROTEIN-UBIQUINONE OXIDOREDUCTASE"/>
    <property type="match status" value="1"/>
</dbReference>
<evidence type="ECO:0000256" key="13">
    <source>
        <dbReference type="ARBA" id="ARBA00023014"/>
    </source>
</evidence>
<evidence type="ECO:0000256" key="17">
    <source>
        <dbReference type="SAM" id="MobiDB-lite"/>
    </source>
</evidence>
<dbReference type="OrthoDB" id="437331at2759"/>
<evidence type="ECO:0000256" key="12">
    <source>
        <dbReference type="ARBA" id="ARBA00023004"/>
    </source>
</evidence>
<evidence type="ECO:0000256" key="7">
    <source>
        <dbReference type="ARBA" id="ARBA00022630"/>
    </source>
</evidence>
<dbReference type="PROSITE" id="PS51379">
    <property type="entry name" value="4FE4S_FER_2"/>
    <property type="match status" value="1"/>
</dbReference>
<dbReference type="FunFam" id="3.30.70.20:FF:000012">
    <property type="entry name" value="Electron transfer flavoprotein-ubiquinone oxidoreductase, mitochondrial"/>
    <property type="match status" value="1"/>
</dbReference>
<dbReference type="InterPro" id="IPR007859">
    <property type="entry name" value="ETF-QO/FixX_C"/>
</dbReference>
<evidence type="ECO:0000256" key="11">
    <source>
        <dbReference type="ARBA" id="ARBA00023002"/>
    </source>
</evidence>
<evidence type="ECO:0000256" key="3">
    <source>
        <dbReference type="ARBA" id="ARBA00002819"/>
    </source>
</evidence>
<evidence type="ECO:0000256" key="1">
    <source>
        <dbReference type="ARBA" id="ARBA00001966"/>
    </source>
</evidence>
<reference evidence="19" key="1">
    <citation type="submission" date="2022-07" db="EMBL/GenBank/DDBJ databases">
        <title>Phylogenomic reconstructions and comparative analyses of Kickxellomycotina fungi.</title>
        <authorList>
            <person name="Reynolds N.K."/>
            <person name="Stajich J.E."/>
            <person name="Barry K."/>
            <person name="Grigoriev I.V."/>
            <person name="Crous P."/>
            <person name="Smith M.E."/>
        </authorList>
    </citation>
    <scope>NUCLEOTIDE SEQUENCE</scope>
    <source>
        <strain evidence="19">RSA 567</strain>
    </source>
</reference>
<keyword evidence="13" id="KW-0411">Iron-sulfur</keyword>
<dbReference type="InterPro" id="IPR049398">
    <property type="entry name" value="ETF-QO/FixC_UQ-bd"/>
</dbReference>
<evidence type="ECO:0000256" key="14">
    <source>
        <dbReference type="ARBA" id="ARBA00023075"/>
    </source>
</evidence>
<dbReference type="InterPro" id="IPR036188">
    <property type="entry name" value="FAD/NAD-bd_sf"/>
</dbReference>